<dbReference type="PROSITE" id="PS50935">
    <property type="entry name" value="SSB"/>
    <property type="match status" value="1"/>
</dbReference>
<name>A0A9D2HYL4_9LACT</name>
<keyword evidence="1 2" id="KW-0238">DNA-binding</keyword>
<sequence>MKMNSVNIIGNLVKDIELKGQEGNVASFMVAVQRQFKDK</sequence>
<dbReference type="EMBL" id="DWYW01000094">
    <property type="protein sequence ID" value="HJA90006.1"/>
    <property type="molecule type" value="Genomic_DNA"/>
</dbReference>
<gene>
    <name evidence="3" type="ORF">H9948_04360</name>
</gene>
<accession>A0A9D2HYL4</accession>
<dbReference type="GO" id="GO:0003697">
    <property type="term" value="F:single-stranded DNA binding"/>
    <property type="evidence" value="ECO:0007669"/>
    <property type="project" value="InterPro"/>
</dbReference>
<organism evidence="3 4">
    <name type="scientific">Candidatus Jeotgalibaca merdavium</name>
    <dbReference type="NCBI Taxonomy" id="2838627"/>
    <lineage>
        <taxon>Bacteria</taxon>
        <taxon>Bacillati</taxon>
        <taxon>Bacillota</taxon>
        <taxon>Bacilli</taxon>
        <taxon>Lactobacillales</taxon>
        <taxon>Carnobacteriaceae</taxon>
        <taxon>Jeotgalibaca</taxon>
    </lineage>
</organism>
<dbReference type="Gene3D" id="2.40.50.140">
    <property type="entry name" value="Nucleic acid-binding proteins"/>
    <property type="match status" value="1"/>
</dbReference>
<evidence type="ECO:0000313" key="3">
    <source>
        <dbReference type="EMBL" id="HJA90006.1"/>
    </source>
</evidence>
<evidence type="ECO:0000313" key="4">
    <source>
        <dbReference type="Proteomes" id="UP000886856"/>
    </source>
</evidence>
<dbReference type="SUPFAM" id="SSF50249">
    <property type="entry name" value="Nucleic acid-binding proteins"/>
    <property type="match status" value="1"/>
</dbReference>
<protein>
    <submittedName>
        <fullName evidence="3">Single-stranded DNA-binding protein</fullName>
    </submittedName>
</protein>
<dbReference type="InterPro" id="IPR000424">
    <property type="entry name" value="Primosome_PriB/ssb"/>
</dbReference>
<dbReference type="InterPro" id="IPR012340">
    <property type="entry name" value="NA-bd_OB-fold"/>
</dbReference>
<dbReference type="Proteomes" id="UP000886856">
    <property type="component" value="Unassembled WGS sequence"/>
</dbReference>
<reference evidence="3" key="2">
    <citation type="submission" date="2021-04" db="EMBL/GenBank/DDBJ databases">
        <authorList>
            <person name="Gilroy R."/>
        </authorList>
    </citation>
    <scope>NUCLEOTIDE SEQUENCE</scope>
    <source>
        <strain evidence="3">CHK171-505</strain>
    </source>
</reference>
<reference evidence="3" key="1">
    <citation type="journal article" date="2021" name="PeerJ">
        <title>Extensive microbial diversity within the chicken gut microbiome revealed by metagenomics and culture.</title>
        <authorList>
            <person name="Gilroy R."/>
            <person name="Ravi A."/>
            <person name="Getino M."/>
            <person name="Pursley I."/>
            <person name="Horton D.L."/>
            <person name="Alikhan N.F."/>
            <person name="Baker D."/>
            <person name="Gharbi K."/>
            <person name="Hall N."/>
            <person name="Watson M."/>
            <person name="Adriaenssens E.M."/>
            <person name="Foster-Nyarko E."/>
            <person name="Jarju S."/>
            <person name="Secka A."/>
            <person name="Antonio M."/>
            <person name="Oren A."/>
            <person name="Chaudhuri R.R."/>
            <person name="La Ragione R."/>
            <person name="Hildebrand F."/>
            <person name="Pallen M.J."/>
        </authorList>
    </citation>
    <scope>NUCLEOTIDE SEQUENCE</scope>
    <source>
        <strain evidence="3">CHK171-505</strain>
    </source>
</reference>
<proteinExistence type="predicted"/>
<feature type="non-terminal residue" evidence="3">
    <location>
        <position position="39"/>
    </location>
</feature>
<dbReference type="AlphaFoldDB" id="A0A9D2HYL4"/>
<comment type="caution">
    <text evidence="3">The sequence shown here is derived from an EMBL/GenBank/DDBJ whole genome shotgun (WGS) entry which is preliminary data.</text>
</comment>
<evidence type="ECO:0000256" key="1">
    <source>
        <dbReference type="ARBA" id="ARBA00023125"/>
    </source>
</evidence>
<evidence type="ECO:0000256" key="2">
    <source>
        <dbReference type="PROSITE-ProRule" id="PRU00252"/>
    </source>
</evidence>